<keyword evidence="2" id="KW-1003">Cell membrane</keyword>
<keyword evidence="5 7" id="KW-0472">Membrane</keyword>
<keyword evidence="3 7" id="KW-0812">Transmembrane</keyword>
<evidence type="ECO:0000256" key="7">
    <source>
        <dbReference type="SAM" id="Phobius"/>
    </source>
</evidence>
<dbReference type="EMBL" id="JACCHK010000001">
    <property type="protein sequence ID" value="NYH40345.1"/>
    <property type="molecule type" value="Genomic_DNA"/>
</dbReference>
<dbReference type="CDD" id="cd06173">
    <property type="entry name" value="MFS_MefA_like"/>
    <property type="match status" value="1"/>
</dbReference>
<evidence type="ECO:0000256" key="2">
    <source>
        <dbReference type="ARBA" id="ARBA00022475"/>
    </source>
</evidence>
<dbReference type="Pfam" id="PF07690">
    <property type="entry name" value="MFS_1"/>
    <property type="match status" value="1"/>
</dbReference>
<dbReference type="AlphaFoldDB" id="A0A7Z0BC11"/>
<evidence type="ECO:0000256" key="3">
    <source>
        <dbReference type="ARBA" id="ARBA00022692"/>
    </source>
</evidence>
<dbReference type="PANTHER" id="PTHR23513:SF11">
    <property type="entry name" value="STAPHYLOFERRIN A TRANSPORTER"/>
    <property type="match status" value="1"/>
</dbReference>
<evidence type="ECO:0000313" key="8">
    <source>
        <dbReference type="EMBL" id="NYH40345.1"/>
    </source>
</evidence>
<evidence type="ECO:0000256" key="4">
    <source>
        <dbReference type="ARBA" id="ARBA00022989"/>
    </source>
</evidence>
<feature type="transmembrane region" description="Helical" evidence="7">
    <location>
        <begin position="89"/>
        <end position="110"/>
    </location>
</feature>
<evidence type="ECO:0000256" key="1">
    <source>
        <dbReference type="ARBA" id="ARBA00004651"/>
    </source>
</evidence>
<feature type="transmembrane region" description="Helical" evidence="7">
    <location>
        <begin position="122"/>
        <end position="145"/>
    </location>
</feature>
<dbReference type="Proteomes" id="UP000523545">
    <property type="component" value="Unassembled WGS sequence"/>
</dbReference>
<evidence type="ECO:0000256" key="5">
    <source>
        <dbReference type="ARBA" id="ARBA00023136"/>
    </source>
</evidence>
<feature type="transmembrane region" description="Helical" evidence="7">
    <location>
        <begin position="436"/>
        <end position="465"/>
    </location>
</feature>
<dbReference type="SUPFAM" id="SSF103473">
    <property type="entry name" value="MFS general substrate transporter"/>
    <property type="match status" value="1"/>
</dbReference>
<dbReference type="InterPro" id="IPR011701">
    <property type="entry name" value="MFS"/>
</dbReference>
<accession>A0A7Z0BC11</accession>
<reference evidence="8 9" key="1">
    <citation type="submission" date="2020-07" db="EMBL/GenBank/DDBJ databases">
        <title>Sequencing the genomes of 1000 actinobacteria strains.</title>
        <authorList>
            <person name="Klenk H.-P."/>
        </authorList>
    </citation>
    <scope>NUCLEOTIDE SEQUENCE [LARGE SCALE GENOMIC DNA]</scope>
    <source>
        <strain evidence="8 9">DSM 45876</strain>
    </source>
</reference>
<dbReference type="PANTHER" id="PTHR23513">
    <property type="entry name" value="INTEGRAL MEMBRANE EFFLUX PROTEIN-RELATED"/>
    <property type="match status" value="1"/>
</dbReference>
<gene>
    <name evidence="8" type="ORF">HNR22_000072</name>
</gene>
<organism evidence="8 9">
    <name type="scientific">Micromonospora jinlongensis</name>
    <dbReference type="NCBI Taxonomy" id="1287877"/>
    <lineage>
        <taxon>Bacteria</taxon>
        <taxon>Bacillati</taxon>
        <taxon>Actinomycetota</taxon>
        <taxon>Actinomycetes</taxon>
        <taxon>Micromonosporales</taxon>
        <taxon>Micromonosporaceae</taxon>
        <taxon>Micromonospora</taxon>
    </lineage>
</organism>
<feature type="transmembrane region" description="Helical" evidence="7">
    <location>
        <begin position="331"/>
        <end position="352"/>
    </location>
</feature>
<keyword evidence="4 7" id="KW-1133">Transmembrane helix</keyword>
<dbReference type="GO" id="GO:0005886">
    <property type="term" value="C:plasma membrane"/>
    <property type="evidence" value="ECO:0007669"/>
    <property type="project" value="UniProtKB-SubCell"/>
</dbReference>
<evidence type="ECO:0000313" key="9">
    <source>
        <dbReference type="Proteomes" id="UP000523545"/>
    </source>
</evidence>
<evidence type="ECO:0000256" key="6">
    <source>
        <dbReference type="SAM" id="MobiDB-lite"/>
    </source>
</evidence>
<feature type="transmembrane region" description="Helical" evidence="7">
    <location>
        <begin position="364"/>
        <end position="394"/>
    </location>
</feature>
<feature type="transmembrane region" description="Helical" evidence="7">
    <location>
        <begin position="298"/>
        <end position="319"/>
    </location>
</feature>
<dbReference type="RefSeq" id="WP_179778472.1">
    <property type="nucleotide sequence ID" value="NZ_JACCHK010000001.1"/>
</dbReference>
<proteinExistence type="predicted"/>
<feature type="region of interest" description="Disordered" evidence="6">
    <location>
        <begin position="471"/>
        <end position="498"/>
    </location>
</feature>
<keyword evidence="9" id="KW-1185">Reference proteome</keyword>
<dbReference type="Gene3D" id="1.20.1250.20">
    <property type="entry name" value="MFS general substrate transporter like domains"/>
    <property type="match status" value="1"/>
</dbReference>
<name>A0A7Z0BC11_9ACTN</name>
<sequence>MSVGVDCAWLAWHVRGLAIVANPAKREHPSSRHHRDRIAKIWQDVATWRSTDSRAGRFPNGVRRTAKALPDTARAAPGRDGDGKIMRKFWLYTGATAISMAGNTFLYLAVPWALLESTGSSLLAVTSMAAQTAPFLLAPLLGAFIDRHDRRTLFIAGEIVQCAAVAMIPLLLLFQQVALVFVMLAVMGLAKVVSDVAGDYGLIPALVPRERLDQAASWFNSAQLVARFAGPALAGLTIAAAGVTWALIIDAGSFLVTAVAALFLPKVRTVIERHGPTMREQIREGIAYFRARPDLRRLTAAVALYNLGAGAVEPTILTIGTNQWNWSPGALGIAVSFGAVAAAIGSWVSPLAPNGPHRRHLRIGVWLGVAALGSVGLLLVAPILVVIAFCLLCFGEGGVNATTMAYRQAEIPAELSGRVNAVIRTFITGTVPLSSLLLGLTVGLTGSVFVFLPAAVTAVLAVVIWTRSSTRTSRSTDPRPVRTETPAMAHAVPQETVG</sequence>
<comment type="caution">
    <text evidence="8">The sequence shown here is derived from an EMBL/GenBank/DDBJ whole genome shotgun (WGS) entry which is preliminary data.</text>
</comment>
<dbReference type="GO" id="GO:0022857">
    <property type="term" value="F:transmembrane transporter activity"/>
    <property type="evidence" value="ECO:0007669"/>
    <property type="project" value="InterPro"/>
</dbReference>
<comment type="subcellular location">
    <subcellularLocation>
        <location evidence="1">Cell membrane</location>
        <topology evidence="1">Multi-pass membrane protein</topology>
    </subcellularLocation>
</comment>
<protein>
    <submittedName>
        <fullName evidence="8">MFS family permease</fullName>
    </submittedName>
</protein>
<dbReference type="InterPro" id="IPR036259">
    <property type="entry name" value="MFS_trans_sf"/>
</dbReference>